<proteinExistence type="predicted"/>
<organism evidence="1 2">
    <name type="scientific">Kitasatospora kifunensis</name>
    <name type="common">Streptomyces kifunensis</name>
    <dbReference type="NCBI Taxonomy" id="58351"/>
    <lineage>
        <taxon>Bacteria</taxon>
        <taxon>Bacillati</taxon>
        <taxon>Actinomycetota</taxon>
        <taxon>Actinomycetes</taxon>
        <taxon>Kitasatosporales</taxon>
        <taxon>Streptomycetaceae</taxon>
        <taxon>Kitasatospora</taxon>
    </lineage>
</organism>
<dbReference type="Proteomes" id="UP000540506">
    <property type="component" value="Unassembled WGS sequence"/>
</dbReference>
<dbReference type="EMBL" id="JACHJV010000001">
    <property type="protein sequence ID" value="MBB4925578.1"/>
    <property type="molecule type" value="Genomic_DNA"/>
</dbReference>
<keyword evidence="2" id="KW-1185">Reference proteome</keyword>
<protein>
    <submittedName>
        <fullName evidence="1">Uncharacterized protein</fullName>
    </submittedName>
</protein>
<dbReference type="AlphaFoldDB" id="A0A7W7R509"/>
<sequence>MKRIQAAWAVVSRTFWRLNNGEPPHYDHATAHHAPQGVPDMRLVRAQEFDRVRGYGGNAGW</sequence>
<dbReference type="RefSeq" id="WP_184937883.1">
    <property type="nucleotide sequence ID" value="NZ_JACHJV010000001.1"/>
</dbReference>
<name>A0A7W7R509_KITKI</name>
<reference evidence="1 2" key="1">
    <citation type="submission" date="2020-08" db="EMBL/GenBank/DDBJ databases">
        <title>Sequencing the genomes of 1000 actinobacteria strains.</title>
        <authorList>
            <person name="Klenk H.-P."/>
        </authorList>
    </citation>
    <scope>NUCLEOTIDE SEQUENCE [LARGE SCALE GENOMIC DNA]</scope>
    <source>
        <strain evidence="1 2">DSM 41654</strain>
    </source>
</reference>
<evidence type="ECO:0000313" key="1">
    <source>
        <dbReference type="EMBL" id="MBB4925578.1"/>
    </source>
</evidence>
<evidence type="ECO:0000313" key="2">
    <source>
        <dbReference type="Proteomes" id="UP000540506"/>
    </source>
</evidence>
<accession>A0A7W7R509</accession>
<comment type="caution">
    <text evidence="1">The sequence shown here is derived from an EMBL/GenBank/DDBJ whole genome shotgun (WGS) entry which is preliminary data.</text>
</comment>
<gene>
    <name evidence="1" type="ORF">FHR34_004571</name>
</gene>